<keyword evidence="2" id="KW-1185">Reference proteome</keyword>
<protein>
    <recommendedName>
        <fullName evidence="3">Maturase K</fullName>
    </recommendedName>
</protein>
<accession>A0AAV4SC71</accession>
<evidence type="ECO:0000313" key="1">
    <source>
        <dbReference type="EMBL" id="GIY30899.1"/>
    </source>
</evidence>
<evidence type="ECO:0000313" key="2">
    <source>
        <dbReference type="Proteomes" id="UP001054945"/>
    </source>
</evidence>
<organism evidence="1 2">
    <name type="scientific">Caerostris extrusa</name>
    <name type="common">Bark spider</name>
    <name type="synonym">Caerostris bankana</name>
    <dbReference type="NCBI Taxonomy" id="172846"/>
    <lineage>
        <taxon>Eukaryota</taxon>
        <taxon>Metazoa</taxon>
        <taxon>Ecdysozoa</taxon>
        <taxon>Arthropoda</taxon>
        <taxon>Chelicerata</taxon>
        <taxon>Arachnida</taxon>
        <taxon>Araneae</taxon>
        <taxon>Araneomorphae</taxon>
        <taxon>Entelegynae</taxon>
        <taxon>Araneoidea</taxon>
        <taxon>Araneidae</taxon>
        <taxon>Caerostris</taxon>
    </lineage>
</organism>
<dbReference type="Proteomes" id="UP001054945">
    <property type="component" value="Unassembled WGS sequence"/>
</dbReference>
<comment type="caution">
    <text evidence="1">The sequence shown here is derived from an EMBL/GenBank/DDBJ whole genome shotgun (WGS) entry which is preliminary data.</text>
</comment>
<gene>
    <name evidence="1" type="ORF">CEXT_602561</name>
</gene>
<name>A0AAV4SC71_CAEEX</name>
<evidence type="ECO:0008006" key="3">
    <source>
        <dbReference type="Google" id="ProtNLM"/>
    </source>
</evidence>
<dbReference type="EMBL" id="BPLR01009289">
    <property type="protein sequence ID" value="GIY30899.1"/>
    <property type="molecule type" value="Genomic_DNA"/>
</dbReference>
<proteinExistence type="predicted"/>
<dbReference type="AlphaFoldDB" id="A0AAV4SC71"/>
<reference evidence="1 2" key="1">
    <citation type="submission" date="2021-06" db="EMBL/GenBank/DDBJ databases">
        <title>Caerostris extrusa draft genome.</title>
        <authorList>
            <person name="Kono N."/>
            <person name="Arakawa K."/>
        </authorList>
    </citation>
    <scope>NUCLEOTIDE SEQUENCE [LARGE SCALE GENOMIC DNA]</scope>
</reference>
<sequence>MWMERGPRYALFRKTVISEDPSFKKLLSHGKTQELQLPFQTSSAAIVLAPCRTIKQDFYSSFVLLYKTWVQGGLLMEGKGLVHENQKERCRQSLRPFETSLKMVEICVYSFRRSPLSIEDLEGDLGLLLQRWDWLIFDEVVW</sequence>